<dbReference type="AlphaFoldDB" id="A0A521DLU7"/>
<evidence type="ECO:0000259" key="1">
    <source>
        <dbReference type="Pfam" id="PF18754"/>
    </source>
</evidence>
<dbReference type="InterPro" id="IPR041135">
    <property type="entry name" value="Nmad3"/>
</dbReference>
<dbReference type="Pfam" id="PF18754">
    <property type="entry name" value="Nmad3"/>
    <property type="match status" value="1"/>
</dbReference>
<evidence type="ECO:0000313" key="3">
    <source>
        <dbReference type="Proteomes" id="UP000319712"/>
    </source>
</evidence>
<dbReference type="OrthoDB" id="211258at2157"/>
<feature type="domain" description="Nucleotide modification associated" evidence="1">
    <location>
        <begin position="3"/>
        <end position="179"/>
    </location>
</feature>
<reference evidence="2 3" key="1">
    <citation type="submission" date="2017-05" db="EMBL/GenBank/DDBJ databases">
        <authorList>
            <person name="Varghese N."/>
            <person name="Submissions S."/>
        </authorList>
    </citation>
    <scope>NUCLEOTIDE SEQUENCE [LARGE SCALE GENOMIC DNA]</scope>
    <source>
        <strain evidence="2 3">DSM 19504</strain>
    </source>
</reference>
<organism evidence="2 3">
    <name type="scientific">Halorubrum cibi</name>
    <dbReference type="NCBI Taxonomy" id="413815"/>
    <lineage>
        <taxon>Archaea</taxon>
        <taxon>Methanobacteriati</taxon>
        <taxon>Methanobacteriota</taxon>
        <taxon>Stenosarchaea group</taxon>
        <taxon>Halobacteria</taxon>
        <taxon>Halobacteriales</taxon>
        <taxon>Haloferacaceae</taxon>
        <taxon>Halorubrum</taxon>
    </lineage>
</organism>
<name>A0A521DLU7_9EURY</name>
<sequence length="260" mass="28673">MAVVLVGVGADSEHLRPKLQLTEEGYFDYIPIPESYPTSETLTYGTFDLDHRGGTAANYVTALSPKGGDSDWIDDPAEIESHPVHHDPNFEAMTFGDRRGGGGKGSTLIDNFGSSEETDVLGFYTGVKENETDSNVNRFLYGYMTVEAVHDLSKLEGEEYHEALQEFPANAHTKRLAAAGTPKHDDVVIVEGRTPSAKLNQPVKISERIDQAPWYRVTKKFADEYNVEGGQKGIGRKFPLVLDLDAEEFIEKVGTESDTK</sequence>
<accession>A0A521DLU7</accession>
<dbReference type="RefSeq" id="WP_142986920.1">
    <property type="nucleotide sequence ID" value="NZ_FXTD01000007.1"/>
</dbReference>
<dbReference type="EMBL" id="FXTD01000007">
    <property type="protein sequence ID" value="SMO72646.1"/>
    <property type="molecule type" value="Genomic_DNA"/>
</dbReference>
<evidence type="ECO:0000313" key="2">
    <source>
        <dbReference type="EMBL" id="SMO72646.1"/>
    </source>
</evidence>
<keyword evidence="3" id="KW-1185">Reference proteome</keyword>
<proteinExistence type="predicted"/>
<protein>
    <recommendedName>
        <fullName evidence="1">Nucleotide modification associated domain-containing protein</fullName>
    </recommendedName>
</protein>
<gene>
    <name evidence="2" type="ORF">SAMN06264867_107107</name>
</gene>
<dbReference type="Proteomes" id="UP000319712">
    <property type="component" value="Unassembled WGS sequence"/>
</dbReference>